<feature type="compositionally biased region" description="Basic and acidic residues" evidence="7">
    <location>
        <begin position="96"/>
        <end position="106"/>
    </location>
</feature>
<dbReference type="InParanoid" id="A0A4Q1BW09"/>
<dbReference type="VEuPathDB" id="FungiDB:TREMEDRAFT_74250"/>
<evidence type="ECO:0000256" key="1">
    <source>
        <dbReference type="ARBA" id="ARBA00004123"/>
    </source>
</evidence>
<evidence type="ECO:0000256" key="3">
    <source>
        <dbReference type="ARBA" id="ARBA00023125"/>
    </source>
</evidence>
<dbReference type="Proteomes" id="UP000289152">
    <property type="component" value="Unassembled WGS sequence"/>
</dbReference>
<comment type="caution">
    <text evidence="8">The sequence shown here is derived from an EMBL/GenBank/DDBJ whole genome shotgun (WGS) entry which is preliminary data.</text>
</comment>
<comment type="subcellular location">
    <subcellularLocation>
        <location evidence="1">Nucleus</location>
    </subcellularLocation>
</comment>
<dbReference type="GO" id="GO:0006260">
    <property type="term" value="P:DNA replication"/>
    <property type="evidence" value="ECO:0007669"/>
    <property type="project" value="UniProtKB-KW"/>
</dbReference>
<dbReference type="OrthoDB" id="121932at2759"/>
<dbReference type="GO" id="GO:0031390">
    <property type="term" value="C:Ctf18 RFC-like complex"/>
    <property type="evidence" value="ECO:0007669"/>
    <property type="project" value="InterPro"/>
</dbReference>
<evidence type="ECO:0000313" key="8">
    <source>
        <dbReference type="EMBL" id="RXK42344.1"/>
    </source>
</evidence>
<feature type="compositionally biased region" description="Basic and acidic residues" evidence="7">
    <location>
        <begin position="230"/>
        <end position="244"/>
    </location>
</feature>
<feature type="region of interest" description="Disordered" evidence="7">
    <location>
        <begin position="93"/>
        <end position="256"/>
    </location>
</feature>
<dbReference type="AlphaFoldDB" id="A0A4Q1BW09"/>
<reference evidence="8 9" key="1">
    <citation type="submission" date="2016-06" db="EMBL/GenBank/DDBJ databases">
        <title>Evolution of pathogenesis and genome organization in the Tremellales.</title>
        <authorList>
            <person name="Cuomo C."/>
            <person name="Litvintseva A."/>
            <person name="Heitman J."/>
            <person name="Chen Y."/>
            <person name="Sun S."/>
            <person name="Springer D."/>
            <person name="Dromer F."/>
            <person name="Young S."/>
            <person name="Zeng Q."/>
            <person name="Chapman S."/>
            <person name="Gujja S."/>
            <person name="Saif S."/>
            <person name="Birren B."/>
        </authorList>
    </citation>
    <scope>NUCLEOTIDE SEQUENCE [LARGE SCALE GENOMIC DNA]</scope>
    <source>
        <strain evidence="8 9">ATCC 28783</strain>
    </source>
</reference>
<evidence type="ECO:0000256" key="2">
    <source>
        <dbReference type="ARBA" id="ARBA00022705"/>
    </source>
</evidence>
<dbReference type="Pfam" id="PF09696">
    <property type="entry name" value="Ctf8"/>
    <property type="match status" value="2"/>
</dbReference>
<accession>A0A4Q1BW09</accession>
<evidence type="ECO:0000313" key="9">
    <source>
        <dbReference type="Proteomes" id="UP000289152"/>
    </source>
</evidence>
<dbReference type="InterPro" id="IPR018607">
    <property type="entry name" value="Ctf8"/>
</dbReference>
<evidence type="ECO:0000256" key="6">
    <source>
        <dbReference type="ARBA" id="ARBA00038447"/>
    </source>
</evidence>
<keyword evidence="5" id="KW-0131">Cell cycle</keyword>
<proteinExistence type="inferred from homology"/>
<evidence type="ECO:0000256" key="4">
    <source>
        <dbReference type="ARBA" id="ARBA00023242"/>
    </source>
</evidence>
<dbReference type="EMBL" id="SDIL01000002">
    <property type="protein sequence ID" value="RXK42344.1"/>
    <property type="molecule type" value="Genomic_DNA"/>
</dbReference>
<dbReference type="PANTHER" id="PTHR28605:SF1">
    <property type="entry name" value="CHROMOSOME TRANSMISSION FIDELITY FACTOR 8"/>
    <property type="match status" value="1"/>
</dbReference>
<keyword evidence="4" id="KW-0539">Nucleus</keyword>
<keyword evidence="2" id="KW-0235">DNA replication</keyword>
<dbReference type="PANTHER" id="PTHR28605">
    <property type="entry name" value="CTF8, CHROMOSOME TRANSMISSION FIDELITY FACTOR 8 HOMOLOG (S. CEREVISIAE)"/>
    <property type="match status" value="1"/>
</dbReference>
<dbReference type="STRING" id="5217.A0A4Q1BW09"/>
<evidence type="ECO:0000256" key="5">
    <source>
        <dbReference type="ARBA" id="ARBA00023306"/>
    </source>
</evidence>
<keyword evidence="9" id="KW-1185">Reference proteome</keyword>
<feature type="compositionally biased region" description="Acidic residues" evidence="7">
    <location>
        <begin position="113"/>
        <end position="124"/>
    </location>
</feature>
<protein>
    <recommendedName>
        <fullName evidence="10">Chromosome transmission fidelity protein 8</fullName>
    </recommendedName>
</protein>
<dbReference type="GO" id="GO:0003677">
    <property type="term" value="F:DNA binding"/>
    <property type="evidence" value="ECO:0007669"/>
    <property type="project" value="UniProtKB-KW"/>
</dbReference>
<evidence type="ECO:0008006" key="10">
    <source>
        <dbReference type="Google" id="ProtNLM"/>
    </source>
</evidence>
<evidence type="ECO:0000256" key="7">
    <source>
        <dbReference type="SAM" id="MobiDB-lite"/>
    </source>
</evidence>
<dbReference type="GO" id="GO:0007064">
    <property type="term" value="P:mitotic sister chromatid cohesion"/>
    <property type="evidence" value="ECO:0007669"/>
    <property type="project" value="InterPro"/>
</dbReference>
<keyword evidence="3" id="KW-0238">DNA-binding</keyword>
<organism evidence="8 9">
    <name type="scientific">Tremella mesenterica</name>
    <name type="common">Jelly fungus</name>
    <dbReference type="NCBI Taxonomy" id="5217"/>
    <lineage>
        <taxon>Eukaryota</taxon>
        <taxon>Fungi</taxon>
        <taxon>Dikarya</taxon>
        <taxon>Basidiomycota</taxon>
        <taxon>Agaricomycotina</taxon>
        <taxon>Tremellomycetes</taxon>
        <taxon>Tremellales</taxon>
        <taxon>Tremellaceae</taxon>
        <taxon>Tremella</taxon>
    </lineage>
</organism>
<comment type="similarity">
    <text evidence="6">Belongs to the CTF8 family.</text>
</comment>
<name>A0A4Q1BW09_TREME</name>
<gene>
    <name evidence="8" type="ORF">M231_00334</name>
</gene>
<feature type="compositionally biased region" description="Polar residues" evidence="7">
    <location>
        <begin position="179"/>
        <end position="200"/>
    </location>
</feature>
<sequence>MRIHLPLSPDLLKPTVIDPESPLVKLGGEVVLIELQGELSWEGDKSDGVVGVLGLDRPDKPTLHLGPHHLLHGKIVSLPKPLAVIRKSHAPIATTHKADVHSDRNTRGVLEGDVSEEDQEEEEHDPLQTMDTRAGPSKPSKVKKTTEESEEEDEEPLFPMTKPFRTPSRLGKSHGHTPSIKSSSPVYPPSSIQDYSSDLDPTSPYRQDECDRQMTTLHDNEDEMESPSVLRREREKRKREEEEKKRRKKRKLEHDKERTRYYEVVGLVRKKVVFSLRPEPIVTATVLPD</sequence>